<evidence type="ECO:0000313" key="1">
    <source>
        <dbReference type="EMBL" id="OGW99374.1"/>
    </source>
</evidence>
<comment type="caution">
    <text evidence="1">The sequence shown here is derived from an EMBL/GenBank/DDBJ whole genome shotgun (WGS) entry which is preliminary data.</text>
</comment>
<name>A0A1G1L2M2_9BACT</name>
<proteinExistence type="predicted"/>
<sequence length="78" mass="9159">MKTYRLAKLQKLEIKKSNRKGVTDMKGGDPETVDARLKHAGMTRTWRVRHFRTLNRHQKLIENLRTEGVFSNHEALKS</sequence>
<reference evidence="1 2" key="1">
    <citation type="journal article" date="2016" name="Nat. Commun.">
        <title>Thousands of microbial genomes shed light on interconnected biogeochemical processes in an aquifer system.</title>
        <authorList>
            <person name="Anantharaman K."/>
            <person name="Brown C.T."/>
            <person name="Hug L.A."/>
            <person name="Sharon I."/>
            <person name="Castelle C.J."/>
            <person name="Probst A.J."/>
            <person name="Thomas B.C."/>
            <person name="Singh A."/>
            <person name="Wilkins M.J."/>
            <person name="Karaoz U."/>
            <person name="Brodie E.L."/>
            <person name="Williams K.H."/>
            <person name="Hubbard S.S."/>
            <person name="Banfield J.F."/>
        </authorList>
    </citation>
    <scope>NUCLEOTIDE SEQUENCE [LARGE SCALE GENOMIC DNA]</scope>
</reference>
<organism evidence="1 2">
    <name type="scientific">Candidatus Danuiimicrobium aquiferis</name>
    <dbReference type="NCBI Taxonomy" id="1801832"/>
    <lineage>
        <taxon>Bacteria</taxon>
        <taxon>Pseudomonadati</taxon>
        <taxon>Candidatus Omnitrophota</taxon>
        <taxon>Candidatus Danuiimicrobium</taxon>
    </lineage>
</organism>
<dbReference type="AlphaFoldDB" id="A0A1G1L2M2"/>
<protein>
    <submittedName>
        <fullName evidence="1">Uncharacterized protein</fullName>
    </submittedName>
</protein>
<dbReference type="Proteomes" id="UP000178187">
    <property type="component" value="Unassembled WGS sequence"/>
</dbReference>
<gene>
    <name evidence="1" type="ORF">A3G33_06715</name>
</gene>
<evidence type="ECO:0000313" key="2">
    <source>
        <dbReference type="Proteomes" id="UP000178187"/>
    </source>
</evidence>
<dbReference type="EMBL" id="MHFR01000008">
    <property type="protein sequence ID" value="OGW99374.1"/>
    <property type="molecule type" value="Genomic_DNA"/>
</dbReference>
<accession>A0A1G1L2M2</accession>